<organism evidence="3 4">
    <name type="scientific">Solicola gregarius</name>
    <dbReference type="NCBI Taxonomy" id="2908642"/>
    <lineage>
        <taxon>Bacteria</taxon>
        <taxon>Bacillati</taxon>
        <taxon>Actinomycetota</taxon>
        <taxon>Actinomycetes</taxon>
        <taxon>Propionibacteriales</taxon>
        <taxon>Nocardioidaceae</taxon>
        <taxon>Solicola</taxon>
    </lineage>
</organism>
<evidence type="ECO:0000259" key="1">
    <source>
        <dbReference type="Pfam" id="PF02470"/>
    </source>
</evidence>
<sequence>MVTRGRLTLLFGALLVAIAIIAGLLLVVRPGDGRTHLTVDFDRTVSLYEGADVRILGVPVGSVDSVDPMGEKVRVELSWDSDYQVPADAKAVIVSPAIVGDRYIQLTPAYKSGPEMKDDTVLDASRTAIPVELDQVYDSLDQLATALGPEGANKDGSLDRLLSSSATAFDGQGKKFHRTLKDLSKLTGTLDDNKDELFGSMTQLERFVGALADNDNAVREFNSSLAEVSSMLSGEREDLAGALRALGGSLDKIRSYVRENRGSLKSNVNALVDVTDQLVDQRRNLARIFDTAPTALSNQVLAYDPSVGALDARTNMSPRVGVATSGYKDGLVTPANTGFWSAAVNAACGFLARNPGGISSSIPGYPEKRQCVSRMSAVSSHLLLTRGLPPGEQGDYLRTPMMERSDASAGVAQLLTIGSAE</sequence>
<evidence type="ECO:0000259" key="2">
    <source>
        <dbReference type="Pfam" id="PF11887"/>
    </source>
</evidence>
<keyword evidence="4" id="KW-1185">Reference proteome</keyword>
<name>A0AA46TE83_9ACTN</name>
<dbReference type="RefSeq" id="WP_271632365.1">
    <property type="nucleotide sequence ID" value="NZ_CP094970.1"/>
</dbReference>
<proteinExistence type="predicted"/>
<evidence type="ECO:0000313" key="3">
    <source>
        <dbReference type="EMBL" id="UYM03727.1"/>
    </source>
</evidence>
<feature type="domain" description="Mammalian cell entry C-terminal" evidence="2">
    <location>
        <begin position="115"/>
        <end position="292"/>
    </location>
</feature>
<dbReference type="PANTHER" id="PTHR33371:SF4">
    <property type="entry name" value="INTERMEMBRANE PHOSPHOLIPID TRANSPORT SYSTEM BINDING PROTEIN MLAD"/>
    <property type="match status" value="1"/>
</dbReference>
<gene>
    <name evidence="3" type="ORF">L0C25_14385</name>
</gene>
<dbReference type="InterPro" id="IPR024516">
    <property type="entry name" value="Mce_C"/>
</dbReference>
<dbReference type="GO" id="GO:0005576">
    <property type="term" value="C:extracellular region"/>
    <property type="evidence" value="ECO:0007669"/>
    <property type="project" value="TreeGrafter"/>
</dbReference>
<dbReference type="EMBL" id="CP094970">
    <property type="protein sequence ID" value="UYM03727.1"/>
    <property type="molecule type" value="Genomic_DNA"/>
</dbReference>
<protein>
    <submittedName>
        <fullName evidence="3">MCE family protein</fullName>
    </submittedName>
</protein>
<dbReference type="InterPro" id="IPR005693">
    <property type="entry name" value="Mce"/>
</dbReference>
<dbReference type="PANTHER" id="PTHR33371">
    <property type="entry name" value="INTERMEMBRANE PHOSPHOLIPID TRANSPORT SYSTEM BINDING PROTEIN MLAD-RELATED"/>
    <property type="match status" value="1"/>
</dbReference>
<dbReference type="Pfam" id="PF11887">
    <property type="entry name" value="Mce4_CUP1"/>
    <property type="match status" value="1"/>
</dbReference>
<reference evidence="3" key="1">
    <citation type="submission" date="2022-01" db="EMBL/GenBank/DDBJ databases">
        <title>Nocardioidaceae gen. sp. A5X3R13.</title>
        <authorList>
            <person name="Lopez Marin M.A."/>
            <person name="Uhlik O."/>
        </authorList>
    </citation>
    <scope>NUCLEOTIDE SEQUENCE</scope>
    <source>
        <strain evidence="3">A5X3R13</strain>
    </source>
</reference>
<dbReference type="InterPro" id="IPR052336">
    <property type="entry name" value="MlaD_Phospholipid_Transporter"/>
</dbReference>
<dbReference type="KEGG" id="sgrg:L0C25_14385"/>
<feature type="domain" description="Mce/MlaD" evidence="1">
    <location>
        <begin position="35"/>
        <end position="108"/>
    </location>
</feature>
<dbReference type="NCBIfam" id="TIGR00996">
    <property type="entry name" value="Mtu_fam_mce"/>
    <property type="match status" value="1"/>
</dbReference>
<dbReference type="Proteomes" id="UP001164390">
    <property type="component" value="Chromosome"/>
</dbReference>
<dbReference type="AlphaFoldDB" id="A0AA46TE83"/>
<dbReference type="InterPro" id="IPR003399">
    <property type="entry name" value="Mce/MlaD"/>
</dbReference>
<evidence type="ECO:0000313" key="4">
    <source>
        <dbReference type="Proteomes" id="UP001164390"/>
    </source>
</evidence>
<accession>A0AA46TE83</accession>
<dbReference type="Pfam" id="PF02470">
    <property type="entry name" value="MlaD"/>
    <property type="match status" value="1"/>
</dbReference>